<reference evidence="10" key="1">
    <citation type="submission" date="2020-05" db="EMBL/GenBank/DDBJ databases">
        <authorList>
            <person name="Chiriac C."/>
            <person name="Salcher M."/>
            <person name="Ghai R."/>
            <person name="Kavagutti S V."/>
        </authorList>
    </citation>
    <scope>NUCLEOTIDE SEQUENCE</scope>
</reference>
<proteinExistence type="inferred from homology"/>
<organism evidence="10">
    <name type="scientific">freshwater metagenome</name>
    <dbReference type="NCBI Taxonomy" id="449393"/>
    <lineage>
        <taxon>unclassified sequences</taxon>
        <taxon>metagenomes</taxon>
        <taxon>ecological metagenomes</taxon>
    </lineage>
</organism>
<comment type="catalytic activity">
    <reaction evidence="9">
        <text>S-methyl-5'-thioadenosine + phosphate = 5-(methylsulfanyl)-alpha-D-ribose 1-phosphate + adenine</text>
        <dbReference type="Rhea" id="RHEA:11852"/>
        <dbReference type="ChEBI" id="CHEBI:16708"/>
        <dbReference type="ChEBI" id="CHEBI:17509"/>
        <dbReference type="ChEBI" id="CHEBI:43474"/>
        <dbReference type="ChEBI" id="CHEBI:58533"/>
        <dbReference type="EC" id="2.4.2.28"/>
    </reaction>
    <physiologicalReaction direction="left-to-right" evidence="9">
        <dbReference type="Rhea" id="RHEA:11853"/>
    </physiologicalReaction>
</comment>
<accession>A0A6J7HPI2</accession>
<evidence type="ECO:0000256" key="7">
    <source>
        <dbReference type="ARBA" id="ARBA00047989"/>
    </source>
</evidence>
<comment type="catalytic activity">
    <reaction evidence="1">
        <text>inosine + phosphate = alpha-D-ribose 1-phosphate + hypoxanthine</text>
        <dbReference type="Rhea" id="RHEA:27646"/>
        <dbReference type="ChEBI" id="CHEBI:17368"/>
        <dbReference type="ChEBI" id="CHEBI:17596"/>
        <dbReference type="ChEBI" id="CHEBI:43474"/>
        <dbReference type="ChEBI" id="CHEBI:57720"/>
        <dbReference type="EC" id="2.4.2.1"/>
    </reaction>
    <physiologicalReaction direction="left-to-right" evidence="1">
        <dbReference type="Rhea" id="RHEA:27647"/>
    </physiologicalReaction>
</comment>
<sequence>MSFTFFTDRLGGNSQGDFSSLNLALHVDDDSATVLLNRALIDKEHGKTVYMNQVHGDDIGIISEYSDQVLTCDSLVTTVPGITLAVLTADCIPLLLSSEKVIAAVHVGRRGLVNGVATKTVLKMRELGALSITATLGPSICGTCYEVDQNTFNEVIASYPEAKSVTSLGTPALDLARALVGDLKNLSIDCIVDSRCTLEDSHLFSYRRSHRTGRQAGLIRL</sequence>
<keyword evidence="4" id="KW-0479">Metal-binding</keyword>
<evidence type="ECO:0000313" key="10">
    <source>
        <dbReference type="EMBL" id="CAB4921352.1"/>
    </source>
</evidence>
<evidence type="ECO:0000256" key="1">
    <source>
        <dbReference type="ARBA" id="ARBA00000553"/>
    </source>
</evidence>
<evidence type="ECO:0000256" key="9">
    <source>
        <dbReference type="ARBA" id="ARBA00049893"/>
    </source>
</evidence>
<dbReference type="GO" id="GO:0005507">
    <property type="term" value="F:copper ion binding"/>
    <property type="evidence" value="ECO:0007669"/>
    <property type="project" value="TreeGrafter"/>
</dbReference>
<evidence type="ECO:0000256" key="3">
    <source>
        <dbReference type="ARBA" id="ARBA00022679"/>
    </source>
</evidence>
<keyword evidence="3" id="KW-0808">Transferase</keyword>
<keyword evidence="6" id="KW-0862">Zinc</keyword>
<dbReference type="InterPro" id="IPR038371">
    <property type="entry name" value="Cu_polyphenol_OxRdtase_sf"/>
</dbReference>
<evidence type="ECO:0000256" key="2">
    <source>
        <dbReference type="ARBA" id="ARBA00007353"/>
    </source>
</evidence>
<evidence type="ECO:0000256" key="8">
    <source>
        <dbReference type="ARBA" id="ARBA00048968"/>
    </source>
</evidence>
<dbReference type="Gene3D" id="3.60.140.10">
    <property type="entry name" value="CNF1/YfiH-like putative cysteine hydrolases"/>
    <property type="match status" value="1"/>
</dbReference>
<comment type="similarity">
    <text evidence="2">Belongs to the purine nucleoside phosphorylase YfiH/LACC1 family.</text>
</comment>
<dbReference type="InterPro" id="IPR003730">
    <property type="entry name" value="Cu_polyphenol_OxRdtase"/>
</dbReference>
<name>A0A6J7HPI2_9ZZZZ</name>
<gene>
    <name evidence="10" type="ORF">UFOPK3614_00880</name>
</gene>
<dbReference type="Pfam" id="PF02578">
    <property type="entry name" value="Cu-oxidase_4"/>
    <property type="match status" value="1"/>
</dbReference>
<dbReference type="SUPFAM" id="SSF64438">
    <property type="entry name" value="CNF1/YfiH-like putative cysteine hydrolases"/>
    <property type="match status" value="1"/>
</dbReference>
<comment type="catalytic activity">
    <reaction evidence="8">
        <text>adenosine + phosphate = alpha-D-ribose 1-phosphate + adenine</text>
        <dbReference type="Rhea" id="RHEA:27642"/>
        <dbReference type="ChEBI" id="CHEBI:16335"/>
        <dbReference type="ChEBI" id="CHEBI:16708"/>
        <dbReference type="ChEBI" id="CHEBI:43474"/>
        <dbReference type="ChEBI" id="CHEBI:57720"/>
        <dbReference type="EC" id="2.4.2.1"/>
    </reaction>
    <physiologicalReaction direction="left-to-right" evidence="8">
        <dbReference type="Rhea" id="RHEA:27643"/>
    </physiologicalReaction>
</comment>
<dbReference type="GO" id="GO:0017061">
    <property type="term" value="F:S-methyl-5-thioadenosine phosphorylase activity"/>
    <property type="evidence" value="ECO:0007669"/>
    <property type="project" value="UniProtKB-EC"/>
</dbReference>
<keyword evidence="5" id="KW-0378">Hydrolase</keyword>
<dbReference type="InterPro" id="IPR011324">
    <property type="entry name" value="Cytotoxic_necrot_fac-like_cat"/>
</dbReference>
<dbReference type="CDD" id="cd16833">
    <property type="entry name" value="YfiH"/>
    <property type="match status" value="1"/>
</dbReference>
<comment type="catalytic activity">
    <reaction evidence="7">
        <text>adenosine + H2O + H(+) = inosine + NH4(+)</text>
        <dbReference type="Rhea" id="RHEA:24408"/>
        <dbReference type="ChEBI" id="CHEBI:15377"/>
        <dbReference type="ChEBI" id="CHEBI:15378"/>
        <dbReference type="ChEBI" id="CHEBI:16335"/>
        <dbReference type="ChEBI" id="CHEBI:17596"/>
        <dbReference type="ChEBI" id="CHEBI:28938"/>
        <dbReference type="EC" id="3.5.4.4"/>
    </reaction>
    <physiologicalReaction direction="left-to-right" evidence="7">
        <dbReference type="Rhea" id="RHEA:24409"/>
    </physiologicalReaction>
</comment>
<evidence type="ECO:0000256" key="5">
    <source>
        <dbReference type="ARBA" id="ARBA00022801"/>
    </source>
</evidence>
<evidence type="ECO:0000256" key="6">
    <source>
        <dbReference type="ARBA" id="ARBA00022833"/>
    </source>
</evidence>
<protein>
    <submittedName>
        <fullName evidence="10">Unannotated protein</fullName>
    </submittedName>
</protein>
<dbReference type="PANTHER" id="PTHR30616">
    <property type="entry name" value="UNCHARACTERIZED PROTEIN YFIH"/>
    <property type="match status" value="1"/>
</dbReference>
<evidence type="ECO:0000256" key="4">
    <source>
        <dbReference type="ARBA" id="ARBA00022723"/>
    </source>
</evidence>
<dbReference type="PANTHER" id="PTHR30616:SF2">
    <property type="entry name" value="PURINE NUCLEOSIDE PHOSPHORYLASE LACC1"/>
    <property type="match status" value="1"/>
</dbReference>
<dbReference type="AlphaFoldDB" id="A0A6J7HPI2"/>
<dbReference type="GO" id="GO:0016787">
    <property type="term" value="F:hydrolase activity"/>
    <property type="evidence" value="ECO:0007669"/>
    <property type="project" value="UniProtKB-KW"/>
</dbReference>
<dbReference type="EMBL" id="CAFBMS010000050">
    <property type="protein sequence ID" value="CAB4921352.1"/>
    <property type="molecule type" value="Genomic_DNA"/>
</dbReference>